<dbReference type="InterPro" id="IPR000994">
    <property type="entry name" value="Pept_M24"/>
</dbReference>
<evidence type="ECO:0000256" key="2">
    <source>
        <dbReference type="ARBA" id="ARBA00022670"/>
    </source>
</evidence>
<sequence length="307" mass="33748">MSFEESENGFRIAGSVTAKALVKAQEMVHEGMPLSELCEKVEAELRVQGCEPAFPLNVSIDSVAAHYTPSSMDMDSVIPKSSVVKIDAGAHYKGYIADSAVTVSFNPEADRIVRASREALLEALSHIRRDIRLGDLGGLIEAKIRSYGVNPIVDLTGHTIKRYELHAGVSVPNVANGVSFRFTPGVAVAIEPFTTYGVGKIKEDSVGKIFRGLRRVRTPTRLDERILEYALGTRKGMPFTDRWLVSFASKEEVYNSIIRLVRAGGIYEYKVLLEKSGGLVAQFEHTIFMSNDGPVVTTKREDESLPI</sequence>
<evidence type="ECO:0000313" key="6">
    <source>
        <dbReference type="Proteomes" id="UP000240322"/>
    </source>
</evidence>
<accession>A0A2R6ANF4</accession>
<feature type="domain" description="Peptidase M24" evidence="4">
    <location>
        <begin position="10"/>
        <end position="201"/>
    </location>
</feature>
<evidence type="ECO:0000313" key="5">
    <source>
        <dbReference type="EMBL" id="PSN87907.1"/>
    </source>
</evidence>
<protein>
    <submittedName>
        <fullName evidence="5">Type II methionyl aminopeptidase</fullName>
    </submittedName>
</protein>
<dbReference type="GO" id="GO:0005737">
    <property type="term" value="C:cytoplasm"/>
    <property type="evidence" value="ECO:0007669"/>
    <property type="project" value="TreeGrafter"/>
</dbReference>
<name>A0A2R6ANF4_9ARCH</name>
<dbReference type="InterPro" id="IPR036388">
    <property type="entry name" value="WH-like_DNA-bd_sf"/>
</dbReference>
<dbReference type="GO" id="GO:0070006">
    <property type="term" value="F:metalloaminopeptidase activity"/>
    <property type="evidence" value="ECO:0007669"/>
    <property type="project" value="InterPro"/>
</dbReference>
<dbReference type="InterPro" id="IPR036005">
    <property type="entry name" value="Creatinase/aminopeptidase-like"/>
</dbReference>
<dbReference type="AlphaFoldDB" id="A0A2R6ANF4"/>
<dbReference type="PANTHER" id="PTHR45777:SF2">
    <property type="entry name" value="METHIONINE AMINOPEPTIDASE 2"/>
    <property type="match status" value="1"/>
</dbReference>
<dbReference type="InterPro" id="IPR002468">
    <property type="entry name" value="Pept_M24A_MAP2"/>
</dbReference>
<keyword evidence="1 5" id="KW-0031">Aminopeptidase</keyword>
<proteinExistence type="predicted"/>
<dbReference type="InterPro" id="IPR050247">
    <property type="entry name" value="Met_Aminopeptidase_Type2"/>
</dbReference>
<reference evidence="5 6" key="1">
    <citation type="submission" date="2017-04" db="EMBL/GenBank/DDBJ databases">
        <title>Novel microbial lineages endemic to geothermal iron-oxide mats fill important gaps in the evolutionary history of Archaea.</title>
        <authorList>
            <person name="Jay Z.J."/>
            <person name="Beam J.P."/>
            <person name="Dlakic M."/>
            <person name="Rusch D.B."/>
            <person name="Kozubal M.A."/>
            <person name="Inskeep W.P."/>
        </authorList>
    </citation>
    <scope>NUCLEOTIDE SEQUENCE [LARGE SCALE GENOMIC DNA]</scope>
    <source>
        <strain evidence="5">OSP_D</strain>
    </source>
</reference>
<dbReference type="Gene3D" id="3.90.230.10">
    <property type="entry name" value="Creatinase/methionine aminopeptidase superfamily"/>
    <property type="match status" value="1"/>
</dbReference>
<dbReference type="GO" id="GO:0006508">
    <property type="term" value="P:proteolysis"/>
    <property type="evidence" value="ECO:0007669"/>
    <property type="project" value="UniProtKB-KW"/>
</dbReference>
<organism evidence="5 6">
    <name type="scientific">Candidatus Marsarchaeota G2 archaeon OSP_D</name>
    <dbReference type="NCBI Taxonomy" id="1978157"/>
    <lineage>
        <taxon>Archaea</taxon>
        <taxon>Candidatus Marsarchaeota</taxon>
        <taxon>Candidatus Marsarchaeota group 2</taxon>
    </lineage>
</organism>
<dbReference type="SUPFAM" id="SSF55920">
    <property type="entry name" value="Creatinase/aminopeptidase"/>
    <property type="match status" value="1"/>
</dbReference>
<dbReference type="Gene3D" id="1.10.10.10">
    <property type="entry name" value="Winged helix-like DNA-binding domain superfamily/Winged helix DNA-binding domain"/>
    <property type="match status" value="1"/>
</dbReference>
<gene>
    <name evidence="5" type="ORF">B9Q03_09860</name>
</gene>
<evidence type="ECO:0000256" key="1">
    <source>
        <dbReference type="ARBA" id="ARBA00022438"/>
    </source>
</evidence>
<evidence type="ECO:0000256" key="3">
    <source>
        <dbReference type="ARBA" id="ARBA00022801"/>
    </source>
</evidence>
<keyword evidence="2" id="KW-0645">Protease</keyword>
<dbReference type="PANTHER" id="PTHR45777">
    <property type="entry name" value="METHIONINE AMINOPEPTIDASE 2"/>
    <property type="match status" value="1"/>
</dbReference>
<evidence type="ECO:0000259" key="4">
    <source>
        <dbReference type="Pfam" id="PF00557"/>
    </source>
</evidence>
<comment type="caution">
    <text evidence="5">The sequence shown here is derived from an EMBL/GenBank/DDBJ whole genome shotgun (WGS) entry which is preliminary data.</text>
</comment>
<dbReference type="Pfam" id="PF00557">
    <property type="entry name" value="Peptidase_M24"/>
    <property type="match status" value="1"/>
</dbReference>
<dbReference type="Proteomes" id="UP000240322">
    <property type="component" value="Unassembled WGS sequence"/>
</dbReference>
<dbReference type="NCBIfam" id="TIGR00501">
    <property type="entry name" value="met_pdase_II"/>
    <property type="match status" value="1"/>
</dbReference>
<keyword evidence="3" id="KW-0378">Hydrolase</keyword>
<dbReference type="EMBL" id="NEXE01000140">
    <property type="protein sequence ID" value="PSN87907.1"/>
    <property type="molecule type" value="Genomic_DNA"/>
</dbReference>